<dbReference type="AlphaFoldDB" id="A0A6A5KKZ4"/>
<reference evidence="2" key="1">
    <citation type="submission" date="2020-01" db="EMBL/GenBank/DDBJ databases">
        <authorList>
            <consortium name="DOE Joint Genome Institute"/>
            <person name="Haridas S."/>
            <person name="Albert R."/>
            <person name="Binder M."/>
            <person name="Bloem J."/>
            <person name="Labutti K."/>
            <person name="Salamov A."/>
            <person name="Andreopoulos B."/>
            <person name="Baker S.E."/>
            <person name="Barry K."/>
            <person name="Bills G."/>
            <person name="Bluhm B.H."/>
            <person name="Cannon C."/>
            <person name="Castanera R."/>
            <person name="Culley D.E."/>
            <person name="Daum C."/>
            <person name="Ezra D."/>
            <person name="Gonzalez J.B."/>
            <person name="Henrissat B."/>
            <person name="Kuo A."/>
            <person name="Liang C."/>
            <person name="Lipzen A."/>
            <person name="Lutzoni F."/>
            <person name="Magnuson J."/>
            <person name="Mondo S."/>
            <person name="Nolan M."/>
            <person name="Ohm R."/>
            <person name="Pangilinan J."/>
            <person name="Park H.-J."/>
            <person name="Ramirez L."/>
            <person name="Alfaro M."/>
            <person name="Sun H."/>
            <person name="Tritt A."/>
            <person name="Yoshinaga Y."/>
            <person name="Zwiers L.-H."/>
            <person name="Turgeon B.G."/>
            <person name="Goodwin S.B."/>
            <person name="Spatafora J.W."/>
            <person name="Crous P.W."/>
            <person name="Grigoriev I.V."/>
        </authorList>
    </citation>
    <scope>NUCLEOTIDE SEQUENCE</scope>
    <source>
        <strain evidence="2">P77</strain>
    </source>
</reference>
<feature type="region of interest" description="Disordered" evidence="1">
    <location>
        <begin position="46"/>
        <end position="65"/>
    </location>
</feature>
<proteinExistence type="predicted"/>
<dbReference type="EMBL" id="ML975269">
    <property type="protein sequence ID" value="KAF1836780.1"/>
    <property type="molecule type" value="Genomic_DNA"/>
</dbReference>
<organism evidence="2 3">
    <name type="scientific">Decorospora gaudefroyi</name>
    <dbReference type="NCBI Taxonomy" id="184978"/>
    <lineage>
        <taxon>Eukaryota</taxon>
        <taxon>Fungi</taxon>
        <taxon>Dikarya</taxon>
        <taxon>Ascomycota</taxon>
        <taxon>Pezizomycotina</taxon>
        <taxon>Dothideomycetes</taxon>
        <taxon>Pleosporomycetidae</taxon>
        <taxon>Pleosporales</taxon>
        <taxon>Pleosporineae</taxon>
        <taxon>Pleosporaceae</taxon>
        <taxon>Decorospora</taxon>
    </lineage>
</organism>
<keyword evidence="3" id="KW-1185">Reference proteome</keyword>
<evidence type="ECO:0000313" key="2">
    <source>
        <dbReference type="EMBL" id="KAF1836780.1"/>
    </source>
</evidence>
<gene>
    <name evidence="2" type="ORF">BDW02DRAFT_208112</name>
</gene>
<sequence>MAYCRGQIFTSRPITLREQTACRVIASEAWDGASFAAQPLRRAFRDSSTKMEDSECPKRLGSPHSPKTDTFTTGYRFLSPSAGPNALHTQPSHTETQTIFDKKRAYPEICVAKLEVGAVASKPYRLTNSDCCVCEPQDMLSLNIHRFGVLLAVRESQHTRRTAEVSLSAAPNRHHVWKAFRSVERVRRGPGPSPRPNLTTKLLPSVWLAERLS</sequence>
<name>A0A6A5KKZ4_9PLEO</name>
<feature type="compositionally biased region" description="Basic and acidic residues" evidence="1">
    <location>
        <begin position="46"/>
        <end position="58"/>
    </location>
</feature>
<protein>
    <submittedName>
        <fullName evidence="2">Uncharacterized protein</fullName>
    </submittedName>
</protein>
<dbReference type="Proteomes" id="UP000800040">
    <property type="component" value="Unassembled WGS sequence"/>
</dbReference>
<evidence type="ECO:0000256" key="1">
    <source>
        <dbReference type="SAM" id="MobiDB-lite"/>
    </source>
</evidence>
<accession>A0A6A5KKZ4</accession>
<evidence type="ECO:0000313" key="3">
    <source>
        <dbReference type="Proteomes" id="UP000800040"/>
    </source>
</evidence>